<accession>A0A438DVD1</accession>
<evidence type="ECO:0000256" key="8">
    <source>
        <dbReference type="ARBA" id="ARBA00023010"/>
    </source>
</evidence>
<organism evidence="11 12">
    <name type="scientific">Vitis vinifera</name>
    <name type="common">Grape</name>
    <dbReference type="NCBI Taxonomy" id="29760"/>
    <lineage>
        <taxon>Eukaryota</taxon>
        <taxon>Viridiplantae</taxon>
        <taxon>Streptophyta</taxon>
        <taxon>Embryophyta</taxon>
        <taxon>Tracheophyta</taxon>
        <taxon>Spermatophyta</taxon>
        <taxon>Magnoliopsida</taxon>
        <taxon>eudicotyledons</taxon>
        <taxon>Gunneridae</taxon>
        <taxon>Pentapetalae</taxon>
        <taxon>rosids</taxon>
        <taxon>Vitales</taxon>
        <taxon>Vitaceae</taxon>
        <taxon>Viteae</taxon>
        <taxon>Vitis</taxon>
    </lineage>
</organism>
<protein>
    <submittedName>
        <fullName evidence="11">Uncharacterized protein</fullName>
    </submittedName>
</protein>
<evidence type="ECO:0000256" key="4">
    <source>
        <dbReference type="ARBA" id="ARBA00022692"/>
    </source>
</evidence>
<evidence type="ECO:0000256" key="7">
    <source>
        <dbReference type="ARBA" id="ARBA00022989"/>
    </source>
</evidence>
<dbReference type="InterPro" id="IPR030671">
    <property type="entry name" value="Sec61-beta/Sbh"/>
</dbReference>
<feature type="transmembrane region" description="Helical" evidence="10">
    <location>
        <begin position="27"/>
        <end position="49"/>
    </location>
</feature>
<keyword evidence="7 10" id="KW-1133">Transmembrane helix</keyword>
<comment type="subcellular location">
    <subcellularLocation>
        <location evidence="1">Endoplasmic reticulum membrane</location>
        <topology evidence="1">Single-pass membrane protein</topology>
    </subcellularLocation>
</comment>
<comment type="caution">
    <text evidence="11">The sequence shown here is derived from an EMBL/GenBank/DDBJ whole genome shotgun (WGS) entry which is preliminary data.</text>
</comment>
<keyword evidence="3" id="KW-0813">Transport</keyword>
<evidence type="ECO:0000256" key="5">
    <source>
        <dbReference type="ARBA" id="ARBA00022824"/>
    </source>
</evidence>
<dbReference type="Proteomes" id="UP000288805">
    <property type="component" value="Unassembled WGS sequence"/>
</dbReference>
<dbReference type="EMBL" id="QGNW01001483">
    <property type="protein sequence ID" value="RVW39434.1"/>
    <property type="molecule type" value="Genomic_DNA"/>
</dbReference>
<evidence type="ECO:0000256" key="9">
    <source>
        <dbReference type="ARBA" id="ARBA00023136"/>
    </source>
</evidence>
<comment type="similarity">
    <text evidence="2">Belongs to the SEC61-beta family.</text>
</comment>
<keyword evidence="9 10" id="KW-0472">Membrane</keyword>
<evidence type="ECO:0000256" key="6">
    <source>
        <dbReference type="ARBA" id="ARBA00022927"/>
    </source>
</evidence>
<evidence type="ECO:0000313" key="11">
    <source>
        <dbReference type="EMBL" id="RVW39434.1"/>
    </source>
</evidence>
<dbReference type="InterPro" id="IPR016482">
    <property type="entry name" value="SecG/Sec61-beta/Sbh"/>
</dbReference>
<dbReference type="Pfam" id="PF03911">
    <property type="entry name" value="Sec61_beta"/>
    <property type="match status" value="1"/>
</dbReference>
<dbReference type="GO" id="GO:0006886">
    <property type="term" value="P:intracellular protein transport"/>
    <property type="evidence" value="ECO:0007669"/>
    <property type="project" value="InterPro"/>
</dbReference>
<evidence type="ECO:0000256" key="1">
    <source>
        <dbReference type="ARBA" id="ARBA00004389"/>
    </source>
</evidence>
<evidence type="ECO:0000313" key="12">
    <source>
        <dbReference type="Proteomes" id="UP000288805"/>
    </source>
</evidence>
<dbReference type="PANTHER" id="PTHR13509">
    <property type="entry name" value="SEC61 SUBUNIT BETA"/>
    <property type="match status" value="1"/>
</dbReference>
<keyword evidence="8" id="KW-0811">Translocation</keyword>
<name>A0A438DVD1_VITVI</name>
<keyword evidence="4 10" id="KW-0812">Transmembrane</keyword>
<evidence type="ECO:0000256" key="2">
    <source>
        <dbReference type="ARBA" id="ARBA00006103"/>
    </source>
</evidence>
<dbReference type="GO" id="GO:0005784">
    <property type="term" value="C:Sec61 translocon complex"/>
    <property type="evidence" value="ECO:0007669"/>
    <property type="project" value="InterPro"/>
</dbReference>
<sequence>MLPRRAQKQQWEHLLQFYTDDAPGLEITLMVVLVMSLCSIDFVTTLHVFGEIYRHRIWWSGLIKDSESLCKYLLDKAQVALVPGSIRGWQMHPHLLHCIYVGFAGSLLVSMNLL</sequence>
<keyword evidence="6" id="KW-0653">Protein transport</keyword>
<dbReference type="AlphaFoldDB" id="A0A438DVD1"/>
<proteinExistence type="inferred from homology"/>
<evidence type="ECO:0000256" key="10">
    <source>
        <dbReference type="SAM" id="Phobius"/>
    </source>
</evidence>
<gene>
    <name evidence="11" type="ORF">CK203_106561</name>
</gene>
<reference evidence="11 12" key="1">
    <citation type="journal article" date="2018" name="PLoS Genet.">
        <title>Population sequencing reveals clonal diversity and ancestral inbreeding in the grapevine cultivar Chardonnay.</title>
        <authorList>
            <person name="Roach M.J."/>
            <person name="Johnson D.L."/>
            <person name="Bohlmann J."/>
            <person name="van Vuuren H.J."/>
            <person name="Jones S.J."/>
            <person name="Pretorius I.S."/>
            <person name="Schmidt S.A."/>
            <person name="Borneman A.R."/>
        </authorList>
    </citation>
    <scope>NUCLEOTIDE SEQUENCE [LARGE SCALE GENOMIC DNA]</scope>
    <source>
        <strain evidence="12">cv. Chardonnay</strain>
        <tissue evidence="11">Leaf</tissue>
    </source>
</reference>
<keyword evidence="5" id="KW-0256">Endoplasmic reticulum</keyword>
<evidence type="ECO:0000256" key="3">
    <source>
        <dbReference type="ARBA" id="ARBA00022448"/>
    </source>
</evidence>